<dbReference type="EMBL" id="JABSTV010001247">
    <property type="protein sequence ID" value="KAH7972988.1"/>
    <property type="molecule type" value="Genomic_DNA"/>
</dbReference>
<dbReference type="Proteomes" id="UP000821837">
    <property type="component" value="Chromosome 11"/>
</dbReference>
<organism evidence="2 3">
    <name type="scientific">Rhipicephalus sanguineus</name>
    <name type="common">Brown dog tick</name>
    <name type="synonym">Ixodes sanguineus</name>
    <dbReference type="NCBI Taxonomy" id="34632"/>
    <lineage>
        <taxon>Eukaryota</taxon>
        <taxon>Metazoa</taxon>
        <taxon>Ecdysozoa</taxon>
        <taxon>Arthropoda</taxon>
        <taxon>Chelicerata</taxon>
        <taxon>Arachnida</taxon>
        <taxon>Acari</taxon>
        <taxon>Parasitiformes</taxon>
        <taxon>Ixodida</taxon>
        <taxon>Ixodoidea</taxon>
        <taxon>Ixodidae</taxon>
        <taxon>Rhipicephalinae</taxon>
        <taxon>Rhipicephalus</taxon>
        <taxon>Rhipicephalus</taxon>
    </lineage>
</organism>
<feature type="region of interest" description="Disordered" evidence="1">
    <location>
        <begin position="1"/>
        <end position="73"/>
    </location>
</feature>
<evidence type="ECO:0000313" key="3">
    <source>
        <dbReference type="Proteomes" id="UP000821837"/>
    </source>
</evidence>
<proteinExistence type="predicted"/>
<reference evidence="2" key="1">
    <citation type="journal article" date="2020" name="Cell">
        <title>Large-Scale Comparative Analyses of Tick Genomes Elucidate Their Genetic Diversity and Vector Capacities.</title>
        <authorList>
            <consortium name="Tick Genome and Microbiome Consortium (TIGMIC)"/>
            <person name="Jia N."/>
            <person name="Wang J."/>
            <person name="Shi W."/>
            <person name="Du L."/>
            <person name="Sun Y."/>
            <person name="Zhan W."/>
            <person name="Jiang J.F."/>
            <person name="Wang Q."/>
            <person name="Zhang B."/>
            <person name="Ji P."/>
            <person name="Bell-Sakyi L."/>
            <person name="Cui X.M."/>
            <person name="Yuan T.T."/>
            <person name="Jiang B.G."/>
            <person name="Yang W.F."/>
            <person name="Lam T.T."/>
            <person name="Chang Q.C."/>
            <person name="Ding S.J."/>
            <person name="Wang X.J."/>
            <person name="Zhu J.G."/>
            <person name="Ruan X.D."/>
            <person name="Zhao L."/>
            <person name="Wei J.T."/>
            <person name="Ye R.Z."/>
            <person name="Que T.C."/>
            <person name="Du C.H."/>
            <person name="Zhou Y.H."/>
            <person name="Cheng J.X."/>
            <person name="Dai P.F."/>
            <person name="Guo W.B."/>
            <person name="Han X.H."/>
            <person name="Huang E.J."/>
            <person name="Li L.F."/>
            <person name="Wei W."/>
            <person name="Gao Y.C."/>
            <person name="Liu J.Z."/>
            <person name="Shao H.Z."/>
            <person name="Wang X."/>
            <person name="Wang C.C."/>
            <person name="Yang T.C."/>
            <person name="Huo Q.B."/>
            <person name="Li W."/>
            <person name="Chen H.Y."/>
            <person name="Chen S.E."/>
            <person name="Zhou L.G."/>
            <person name="Ni X.B."/>
            <person name="Tian J.H."/>
            <person name="Sheng Y."/>
            <person name="Liu T."/>
            <person name="Pan Y.S."/>
            <person name="Xia L.Y."/>
            <person name="Li J."/>
            <person name="Zhao F."/>
            <person name="Cao W.C."/>
        </authorList>
    </citation>
    <scope>NUCLEOTIDE SEQUENCE</scope>
    <source>
        <strain evidence="2">Rsan-2018</strain>
    </source>
</reference>
<gene>
    <name evidence="2" type="ORF">HPB52_020028</name>
</gene>
<accession>A0A9D4QDY5</accession>
<comment type="caution">
    <text evidence="2">The sequence shown here is derived from an EMBL/GenBank/DDBJ whole genome shotgun (WGS) entry which is preliminary data.</text>
</comment>
<feature type="compositionally biased region" description="Low complexity" evidence="1">
    <location>
        <begin position="48"/>
        <end position="63"/>
    </location>
</feature>
<feature type="compositionally biased region" description="Polar residues" evidence="1">
    <location>
        <begin position="22"/>
        <end position="34"/>
    </location>
</feature>
<evidence type="ECO:0000256" key="1">
    <source>
        <dbReference type="SAM" id="MobiDB-lite"/>
    </source>
</evidence>
<dbReference type="AlphaFoldDB" id="A0A9D4QDY5"/>
<keyword evidence="3" id="KW-1185">Reference proteome</keyword>
<protein>
    <submittedName>
        <fullName evidence="2">Uncharacterized protein</fullName>
    </submittedName>
</protein>
<reference evidence="2" key="2">
    <citation type="submission" date="2021-09" db="EMBL/GenBank/DDBJ databases">
        <authorList>
            <person name="Jia N."/>
            <person name="Wang J."/>
            <person name="Shi W."/>
            <person name="Du L."/>
            <person name="Sun Y."/>
            <person name="Zhan W."/>
            <person name="Jiang J."/>
            <person name="Wang Q."/>
            <person name="Zhang B."/>
            <person name="Ji P."/>
            <person name="Sakyi L.B."/>
            <person name="Cui X."/>
            <person name="Yuan T."/>
            <person name="Jiang B."/>
            <person name="Yang W."/>
            <person name="Lam T.T.-Y."/>
            <person name="Chang Q."/>
            <person name="Ding S."/>
            <person name="Wang X."/>
            <person name="Zhu J."/>
            <person name="Ruan X."/>
            <person name="Zhao L."/>
            <person name="Wei J."/>
            <person name="Que T."/>
            <person name="Du C."/>
            <person name="Cheng J."/>
            <person name="Dai P."/>
            <person name="Han X."/>
            <person name="Huang E."/>
            <person name="Gao Y."/>
            <person name="Liu J."/>
            <person name="Shao H."/>
            <person name="Ye R."/>
            <person name="Li L."/>
            <person name="Wei W."/>
            <person name="Wang X."/>
            <person name="Wang C."/>
            <person name="Huo Q."/>
            <person name="Li W."/>
            <person name="Guo W."/>
            <person name="Chen H."/>
            <person name="Chen S."/>
            <person name="Zhou L."/>
            <person name="Zhou L."/>
            <person name="Ni X."/>
            <person name="Tian J."/>
            <person name="Zhou Y."/>
            <person name="Sheng Y."/>
            <person name="Liu T."/>
            <person name="Pan Y."/>
            <person name="Xia L."/>
            <person name="Li J."/>
            <person name="Zhao F."/>
            <person name="Cao W."/>
        </authorList>
    </citation>
    <scope>NUCLEOTIDE SEQUENCE</scope>
    <source>
        <strain evidence="2">Rsan-2018</strain>
        <tissue evidence="2">Larvae</tissue>
    </source>
</reference>
<evidence type="ECO:0000313" key="2">
    <source>
        <dbReference type="EMBL" id="KAH7972988.1"/>
    </source>
</evidence>
<name>A0A9D4QDY5_RHISA</name>
<sequence length="73" mass="7654">MPDFSDALTVPARPPGRPRGGTSTCQLPGAQRTTKPPAHSQAPTMIASTVVSSRSWSSELISSPHANRKGAQE</sequence>